<name>A0A3A6U390_9GAMM</name>
<evidence type="ECO:0000313" key="1">
    <source>
        <dbReference type="EMBL" id="RJY18531.1"/>
    </source>
</evidence>
<dbReference type="EMBL" id="QYYH01000020">
    <property type="protein sequence ID" value="RJY18531.1"/>
    <property type="molecule type" value="Genomic_DNA"/>
</dbReference>
<reference evidence="1 2" key="1">
    <citation type="submission" date="2018-09" db="EMBL/GenBank/DDBJ databases">
        <title>Phylogeny of the Shewanellaceae, and recommendation for two new genera, Pseudoshewanella and Parashewanella.</title>
        <authorList>
            <person name="Wang G."/>
        </authorList>
    </citation>
    <scope>NUCLEOTIDE SEQUENCE [LARGE SCALE GENOMIC DNA]</scope>
    <source>
        <strain evidence="1 2">KCTC 22492</strain>
    </source>
</reference>
<protein>
    <recommendedName>
        <fullName evidence="3">Orphan protein</fullName>
    </recommendedName>
</protein>
<dbReference type="AlphaFoldDB" id="A0A3A6U390"/>
<dbReference type="PROSITE" id="PS51257">
    <property type="entry name" value="PROKAR_LIPOPROTEIN"/>
    <property type="match status" value="1"/>
</dbReference>
<dbReference type="Proteomes" id="UP000273022">
    <property type="component" value="Unassembled WGS sequence"/>
</dbReference>
<comment type="caution">
    <text evidence="1">The sequence shown here is derived from an EMBL/GenBank/DDBJ whole genome shotgun (WGS) entry which is preliminary data.</text>
</comment>
<evidence type="ECO:0000313" key="2">
    <source>
        <dbReference type="Proteomes" id="UP000273022"/>
    </source>
</evidence>
<evidence type="ECO:0008006" key="3">
    <source>
        <dbReference type="Google" id="ProtNLM"/>
    </source>
</evidence>
<proteinExistence type="predicted"/>
<sequence>MKKFIMLSTTLVLAACNSTPTTQSTPLHNDDSVPIWVLQPTLENALASSSCVPWSGSLSIDKAQAVAAARADLTQQIKVKAAVLDKLYQRKVQSEQATNVGGTFEQVSKQVAEQNLVGSKPEKVAFAKLDNAKQLCVLVSMPDPEKAFNELVENSGKKLDPTSKEALYEEFKAQKAMKELEKELNNTQH</sequence>
<accession>A0A3A6U390</accession>
<dbReference type="RefSeq" id="WP_121852507.1">
    <property type="nucleotide sequence ID" value="NZ_CP037952.1"/>
</dbReference>
<dbReference type="OrthoDB" id="5616064at2"/>
<keyword evidence="2" id="KW-1185">Reference proteome</keyword>
<organism evidence="1 2">
    <name type="scientific">Parashewanella spongiae</name>
    <dbReference type="NCBI Taxonomy" id="342950"/>
    <lineage>
        <taxon>Bacteria</taxon>
        <taxon>Pseudomonadati</taxon>
        <taxon>Pseudomonadota</taxon>
        <taxon>Gammaproteobacteria</taxon>
        <taxon>Alteromonadales</taxon>
        <taxon>Shewanellaceae</taxon>
        <taxon>Parashewanella</taxon>
    </lineage>
</organism>
<gene>
    <name evidence="1" type="ORF">D5R81_04770</name>
</gene>